<reference evidence="11" key="1">
    <citation type="submission" date="2016-05" db="EMBL/GenBank/DDBJ databases">
        <title>Comparative genomics of biotechnologically important yeasts.</title>
        <authorList>
            <consortium name="DOE Joint Genome Institute"/>
            <person name="Riley R."/>
            <person name="Haridas S."/>
            <person name="Wolfe K.H."/>
            <person name="Lopes M.R."/>
            <person name="Hittinger C.T."/>
            <person name="Goker M."/>
            <person name="Salamov A."/>
            <person name="Wisecaver J."/>
            <person name="Long T.M."/>
            <person name="Aerts A.L."/>
            <person name="Barry K."/>
            <person name="Choi C."/>
            <person name="Clum A."/>
            <person name="Coughlan A.Y."/>
            <person name="Deshpande S."/>
            <person name="Douglass A.P."/>
            <person name="Hanson S.J."/>
            <person name="Klenk H.-P."/>
            <person name="Labutti K."/>
            <person name="Lapidus A."/>
            <person name="Lindquist E."/>
            <person name="Lipzen A."/>
            <person name="Meier-Kolthoff J.P."/>
            <person name="Ohm R.A."/>
            <person name="Otillar R.P."/>
            <person name="Pangilinan J."/>
            <person name="Peng Y."/>
            <person name="Rokas A."/>
            <person name="Rosa C.A."/>
            <person name="Scheuner C."/>
            <person name="Sibirny A.A."/>
            <person name="Slot J.C."/>
            <person name="Stielow J.B."/>
            <person name="Sun H."/>
            <person name="Kurtzman C.P."/>
            <person name="Blackwell M."/>
            <person name="Grigoriev I.V."/>
            <person name="Jeffries T.W."/>
        </authorList>
    </citation>
    <scope>NUCLEOTIDE SEQUENCE [LARGE SCALE GENOMIC DNA]</scope>
    <source>
        <strain evidence="11">NRRL Y-12698</strain>
    </source>
</reference>
<dbReference type="SUPFAM" id="SSF144232">
    <property type="entry name" value="HIT/MYND zinc finger-like"/>
    <property type="match status" value="1"/>
</dbReference>
<evidence type="ECO:0000256" key="1">
    <source>
        <dbReference type="ARBA" id="ARBA00022553"/>
    </source>
</evidence>
<feature type="compositionally biased region" description="Basic and acidic residues" evidence="8">
    <location>
        <begin position="98"/>
        <end position="114"/>
    </location>
</feature>
<protein>
    <recommendedName>
        <fullName evidence="9">HIT-type domain-containing protein</fullName>
    </recommendedName>
</protein>
<dbReference type="GeneID" id="30145852"/>
<evidence type="ECO:0000256" key="3">
    <source>
        <dbReference type="ARBA" id="ARBA00022771"/>
    </source>
</evidence>
<comment type="similarity">
    <text evidence="6">Belongs to the BCD1 family.</text>
</comment>
<keyword evidence="1" id="KW-0597">Phosphoprotein</keyword>
<evidence type="ECO:0000256" key="4">
    <source>
        <dbReference type="ARBA" id="ARBA00022833"/>
    </source>
</evidence>
<dbReference type="PANTHER" id="PTHR13483">
    <property type="entry name" value="BOX C_D SNORNA PROTEIN 1-RELATED"/>
    <property type="match status" value="1"/>
</dbReference>
<evidence type="ECO:0000256" key="6">
    <source>
        <dbReference type="ARBA" id="ARBA00049654"/>
    </source>
</evidence>
<feature type="compositionally biased region" description="Acidic residues" evidence="8">
    <location>
        <begin position="304"/>
        <end position="326"/>
    </location>
</feature>
<dbReference type="GO" id="GO:0000492">
    <property type="term" value="P:box C/D snoRNP assembly"/>
    <property type="evidence" value="ECO:0007669"/>
    <property type="project" value="TreeGrafter"/>
</dbReference>
<keyword evidence="11" id="KW-1185">Reference proteome</keyword>
<keyword evidence="2" id="KW-0479">Metal-binding</keyword>
<dbReference type="AlphaFoldDB" id="A0A1E3QVR2"/>
<accession>A0A1E3QVR2</accession>
<evidence type="ECO:0000256" key="7">
    <source>
        <dbReference type="PROSITE-ProRule" id="PRU00453"/>
    </source>
</evidence>
<keyword evidence="3 7" id="KW-0863">Zinc-finger</keyword>
<feature type="region of interest" description="Disordered" evidence="8">
    <location>
        <begin position="96"/>
        <end position="115"/>
    </location>
</feature>
<feature type="region of interest" description="Disordered" evidence="8">
    <location>
        <begin position="215"/>
        <end position="238"/>
    </location>
</feature>
<dbReference type="GO" id="GO:0005634">
    <property type="term" value="C:nucleus"/>
    <property type="evidence" value="ECO:0007669"/>
    <property type="project" value="TreeGrafter"/>
</dbReference>
<evidence type="ECO:0000256" key="8">
    <source>
        <dbReference type="SAM" id="MobiDB-lite"/>
    </source>
</evidence>
<dbReference type="EMBL" id="KV454427">
    <property type="protein sequence ID" value="ODQ81756.1"/>
    <property type="molecule type" value="Genomic_DNA"/>
</dbReference>
<keyword evidence="4" id="KW-0862">Zinc</keyword>
<sequence length="424" mass="47925">MSEDLCSICFVAQFKYKCPACAAKTCSMLCVKRHKLQSECSGQVDPTKYTPKHTLDETHLHRDYNFLLLIGRKIDVGKTDVLNNARNIFKNNAAKRQRLTDGRPKESSEPETVRRRNVNVIQLPHGMQRAAQNKSGFDKKAQRYMWTVKWVLVTQDLEENLTDVSQHISYRVKEDETLLEAIPWRFFSKFLPKVTETEHPTTKIETVQSITTEETVMSASTKTVDTTTEEPINAPATDERAQPELYFYMKSHPMKRDACLELLRTESQLKDVLENKFVLEYPTIYFSERELAVKLVEASKEESSSDESSSDDSSDESDSDSDDAPEESSSKQVTDGGELEMNPPTEQTLEVDGSIRAEETVGSAALEFIEDMVTIGTGAPRTEGRSITNLENFSADVFEEVQLQEPDSSKLEVLAQLQDSGNYI</sequence>
<dbReference type="Proteomes" id="UP000094336">
    <property type="component" value="Unassembled WGS sequence"/>
</dbReference>
<proteinExistence type="inferred from homology"/>
<dbReference type="GO" id="GO:0070761">
    <property type="term" value="C:pre-snoRNP complex"/>
    <property type="evidence" value="ECO:0007669"/>
    <property type="project" value="TreeGrafter"/>
</dbReference>
<dbReference type="CDD" id="cd23023">
    <property type="entry name" value="zf-HIT_BCD1"/>
    <property type="match status" value="1"/>
</dbReference>
<dbReference type="Pfam" id="PF25790">
    <property type="entry name" value="BCD1"/>
    <property type="match status" value="1"/>
</dbReference>
<dbReference type="PANTHER" id="PTHR13483:SF3">
    <property type="entry name" value="BOX C_D SNORNA PROTEIN 1"/>
    <property type="match status" value="1"/>
</dbReference>
<dbReference type="PROSITE" id="PS51083">
    <property type="entry name" value="ZF_HIT"/>
    <property type="match status" value="1"/>
</dbReference>
<evidence type="ECO:0000256" key="5">
    <source>
        <dbReference type="ARBA" id="ARBA00049598"/>
    </source>
</evidence>
<evidence type="ECO:0000256" key="2">
    <source>
        <dbReference type="ARBA" id="ARBA00022723"/>
    </source>
</evidence>
<organism evidence="10 11">
    <name type="scientific">Babjeviella inositovora NRRL Y-12698</name>
    <dbReference type="NCBI Taxonomy" id="984486"/>
    <lineage>
        <taxon>Eukaryota</taxon>
        <taxon>Fungi</taxon>
        <taxon>Dikarya</taxon>
        <taxon>Ascomycota</taxon>
        <taxon>Saccharomycotina</taxon>
        <taxon>Pichiomycetes</taxon>
        <taxon>Serinales incertae sedis</taxon>
        <taxon>Babjeviella</taxon>
    </lineage>
</organism>
<gene>
    <name evidence="10" type="ORF">BABINDRAFT_159997</name>
</gene>
<evidence type="ECO:0000313" key="10">
    <source>
        <dbReference type="EMBL" id="ODQ81756.1"/>
    </source>
</evidence>
<dbReference type="RefSeq" id="XP_018987084.1">
    <property type="nucleotide sequence ID" value="XM_019127999.1"/>
</dbReference>
<feature type="compositionally biased region" description="Polar residues" evidence="8">
    <location>
        <begin position="215"/>
        <end position="230"/>
    </location>
</feature>
<feature type="domain" description="HIT-type" evidence="9">
    <location>
        <begin position="6"/>
        <end position="40"/>
    </location>
</feature>
<dbReference type="GO" id="GO:0000463">
    <property type="term" value="P:maturation of LSU-rRNA from tricistronic rRNA transcript (SSU-rRNA, 5.8S rRNA, LSU-rRNA)"/>
    <property type="evidence" value="ECO:0007669"/>
    <property type="project" value="TreeGrafter"/>
</dbReference>
<name>A0A1E3QVR2_9ASCO</name>
<dbReference type="STRING" id="984486.A0A1E3QVR2"/>
<feature type="region of interest" description="Disordered" evidence="8">
    <location>
        <begin position="298"/>
        <end position="354"/>
    </location>
</feature>
<dbReference type="GO" id="GO:0008270">
    <property type="term" value="F:zinc ion binding"/>
    <property type="evidence" value="ECO:0007669"/>
    <property type="project" value="UniProtKB-UniRule"/>
</dbReference>
<evidence type="ECO:0000259" key="9">
    <source>
        <dbReference type="PROSITE" id="PS51083"/>
    </source>
</evidence>
<dbReference type="Pfam" id="PF04438">
    <property type="entry name" value="zf-HIT"/>
    <property type="match status" value="1"/>
</dbReference>
<evidence type="ECO:0000313" key="11">
    <source>
        <dbReference type="Proteomes" id="UP000094336"/>
    </source>
</evidence>
<dbReference type="GO" id="GO:0048254">
    <property type="term" value="P:snoRNA localization"/>
    <property type="evidence" value="ECO:0007669"/>
    <property type="project" value="TreeGrafter"/>
</dbReference>
<dbReference type="InterPro" id="IPR007529">
    <property type="entry name" value="Znf_HIT"/>
</dbReference>
<dbReference type="InterPro" id="IPR057721">
    <property type="entry name" value="BCD1_alpha/beta"/>
</dbReference>
<dbReference type="InterPro" id="IPR051639">
    <property type="entry name" value="BCD1"/>
</dbReference>
<dbReference type="Gene3D" id="3.30.60.190">
    <property type="match status" value="1"/>
</dbReference>
<dbReference type="OrthoDB" id="272357at2759"/>
<comment type="function">
    <text evidence="5">Required for box C/D snoRNAs accumulation involved in snoRNA processing, snoRNA transport to the nucleolus and ribosome biogenesis.</text>
</comment>